<dbReference type="SUPFAM" id="SSF109854">
    <property type="entry name" value="DinB/YfiT-like putative metalloenzymes"/>
    <property type="match status" value="1"/>
</dbReference>
<proteinExistence type="predicted"/>
<name>A0ABT6PIU9_9PSEU</name>
<organism evidence="1 2">
    <name type="scientific">Saccharopolyspora ipomoeae</name>
    <dbReference type="NCBI Taxonomy" id="3042027"/>
    <lineage>
        <taxon>Bacteria</taxon>
        <taxon>Bacillati</taxon>
        <taxon>Actinomycetota</taxon>
        <taxon>Actinomycetes</taxon>
        <taxon>Pseudonocardiales</taxon>
        <taxon>Pseudonocardiaceae</taxon>
        <taxon>Saccharopolyspora</taxon>
    </lineage>
</organism>
<comment type="caution">
    <text evidence="1">The sequence shown here is derived from an EMBL/GenBank/DDBJ whole genome shotgun (WGS) entry which is preliminary data.</text>
</comment>
<dbReference type="EMBL" id="JASAOF010000002">
    <property type="protein sequence ID" value="MDI2027913.1"/>
    <property type="molecule type" value="Genomic_DNA"/>
</dbReference>
<evidence type="ECO:0000313" key="1">
    <source>
        <dbReference type="EMBL" id="MDI2027913.1"/>
    </source>
</evidence>
<reference evidence="1 2" key="1">
    <citation type="submission" date="2023-04" db="EMBL/GenBank/DDBJ databases">
        <title>Draft genome sequence of Saccharopolyspora sp. TS4A08 isolated from sweet potato rhizospheric soil.</title>
        <authorList>
            <person name="Suksaard P."/>
            <person name="Duangmal K."/>
        </authorList>
    </citation>
    <scope>NUCLEOTIDE SEQUENCE [LARGE SCALE GENOMIC DNA]</scope>
    <source>
        <strain evidence="1 2">TS4A08</strain>
    </source>
</reference>
<keyword evidence="2" id="KW-1185">Reference proteome</keyword>
<dbReference type="RefSeq" id="WP_281454293.1">
    <property type="nucleotide sequence ID" value="NZ_JASAOF010000002.1"/>
</dbReference>
<accession>A0ABT6PIU9</accession>
<dbReference type="Proteomes" id="UP001237595">
    <property type="component" value="Unassembled WGS sequence"/>
</dbReference>
<sequence length="216" mass="23970">MSRIEVSAEDLAGSVRLSLAVLRQVPAEAWREKAGSLEWDRWETVEHLSDDLFSYAVQLGPANPPQDREMPFLWRPRRDGGPFNAVHADPDTGPDGLLLTLEATAALLVAMVRTTRPDLRSYHVFGVSDAEGFAAMGVVETLVHTHDVTDGLGLDWEPPAEPCAKVLDRLFPDAPTDAEPWPALLWCTGRAETPGRARLTRWRWDGTPRDRLSGRV</sequence>
<evidence type="ECO:0000313" key="2">
    <source>
        <dbReference type="Proteomes" id="UP001237595"/>
    </source>
</evidence>
<gene>
    <name evidence="1" type="ORF">QFW96_04805</name>
</gene>
<dbReference type="Gene3D" id="1.20.120.450">
    <property type="entry name" value="dinb family like domain"/>
    <property type="match status" value="1"/>
</dbReference>
<evidence type="ECO:0008006" key="3">
    <source>
        <dbReference type="Google" id="ProtNLM"/>
    </source>
</evidence>
<dbReference type="InterPro" id="IPR034660">
    <property type="entry name" value="DinB/YfiT-like"/>
</dbReference>
<protein>
    <recommendedName>
        <fullName evidence="3">Mycothiol-dependent maleylpyruvate isomerase metal-binding domain-containing protein</fullName>
    </recommendedName>
</protein>